<evidence type="ECO:0000256" key="1">
    <source>
        <dbReference type="ARBA" id="ARBA00004170"/>
    </source>
</evidence>
<dbReference type="FunFam" id="3.30.70.100:FF:000008">
    <property type="entry name" value="Copper transport protein ATOX1"/>
    <property type="match status" value="1"/>
</dbReference>
<dbReference type="PROSITE" id="PS50846">
    <property type="entry name" value="HMA_2"/>
    <property type="match status" value="1"/>
</dbReference>
<evidence type="ECO:0000256" key="2">
    <source>
        <dbReference type="ARBA" id="ARBA00022481"/>
    </source>
</evidence>
<proteinExistence type="inferred from homology"/>
<evidence type="ECO:0000313" key="7">
    <source>
        <dbReference type="EMBL" id="KAK1383093.1"/>
    </source>
</evidence>
<protein>
    <recommendedName>
        <fullName evidence="6">HMA domain-containing protein</fullName>
    </recommendedName>
</protein>
<dbReference type="InterPro" id="IPR036163">
    <property type="entry name" value="HMA_dom_sf"/>
</dbReference>
<evidence type="ECO:0000256" key="5">
    <source>
        <dbReference type="ARBA" id="ARBA00024045"/>
    </source>
</evidence>
<evidence type="ECO:0000313" key="8">
    <source>
        <dbReference type="Proteomes" id="UP001237642"/>
    </source>
</evidence>
<dbReference type="CDD" id="cd00371">
    <property type="entry name" value="HMA"/>
    <property type="match status" value="1"/>
</dbReference>
<dbReference type="GO" id="GO:0009626">
    <property type="term" value="P:plant-type hypersensitive response"/>
    <property type="evidence" value="ECO:0007669"/>
    <property type="project" value="UniProtKB-KW"/>
</dbReference>
<dbReference type="InterPro" id="IPR006121">
    <property type="entry name" value="HMA_dom"/>
</dbReference>
<dbReference type="PANTHER" id="PTHR45868:SF70">
    <property type="entry name" value="SERINE_THREONINE-PROTEIN KINASE CLKA-RELATED"/>
    <property type="match status" value="1"/>
</dbReference>
<reference evidence="7" key="2">
    <citation type="submission" date="2023-05" db="EMBL/GenBank/DDBJ databases">
        <authorList>
            <person name="Schelkunov M.I."/>
        </authorList>
    </citation>
    <scope>NUCLEOTIDE SEQUENCE</scope>
    <source>
        <strain evidence="7">Hsosn_3</strain>
        <tissue evidence="7">Leaf</tissue>
    </source>
</reference>
<comment type="subcellular location">
    <subcellularLocation>
        <location evidence="1">Membrane</location>
        <topology evidence="1">Peripheral membrane protein</topology>
    </subcellularLocation>
</comment>
<dbReference type="PANTHER" id="PTHR45868">
    <property type="entry name" value="HEAVY METAL-ASSOCIATED ISOPRENYLATED PLANT PROTEIN 33-RELATED"/>
    <property type="match status" value="1"/>
</dbReference>
<keyword evidence="2" id="KW-0488">Methylation</keyword>
<keyword evidence="4" id="KW-0449">Lipoprotein</keyword>
<dbReference type="SUPFAM" id="SSF55008">
    <property type="entry name" value="HMA, heavy metal-associated domain"/>
    <property type="match status" value="1"/>
</dbReference>
<evidence type="ECO:0000259" key="6">
    <source>
        <dbReference type="PROSITE" id="PS50846"/>
    </source>
</evidence>
<comment type="similarity">
    <text evidence="5">Belongs to the HIPP family.</text>
</comment>
<dbReference type="Pfam" id="PF00403">
    <property type="entry name" value="HMA"/>
    <property type="match status" value="1"/>
</dbReference>
<keyword evidence="8" id="KW-1185">Reference proteome</keyword>
<dbReference type="Gene3D" id="3.30.70.100">
    <property type="match status" value="1"/>
</dbReference>
<keyword evidence="3" id="KW-0479">Metal-binding</keyword>
<reference evidence="7" key="1">
    <citation type="submission" date="2023-02" db="EMBL/GenBank/DDBJ databases">
        <title>Genome of toxic invasive species Heracleum sosnowskyi carries increased number of genes despite the absence of recent whole-genome duplications.</title>
        <authorList>
            <person name="Schelkunov M."/>
            <person name="Shtratnikova V."/>
            <person name="Makarenko M."/>
            <person name="Klepikova A."/>
            <person name="Omelchenko D."/>
            <person name="Novikova G."/>
            <person name="Obukhova E."/>
            <person name="Bogdanov V."/>
            <person name="Penin A."/>
            <person name="Logacheva M."/>
        </authorList>
    </citation>
    <scope>NUCLEOTIDE SEQUENCE</scope>
    <source>
        <strain evidence="7">Hsosn_3</strain>
        <tissue evidence="7">Leaf</tissue>
    </source>
</reference>
<dbReference type="GO" id="GO:0016020">
    <property type="term" value="C:membrane"/>
    <property type="evidence" value="ECO:0007669"/>
    <property type="project" value="UniProtKB-SubCell"/>
</dbReference>
<sequence length="263" mass="29303">MVDMSMNALDVDVLKIKTHVLKVHVHCLGCKRKVKKLLTKIEGVYAVNIDLEQQKVTVSGIVDPCLLINKLAKSGKYAELWTPVPNPEETHLLDYGNRNGPQSQMMQSLIQELRGLNYTEPLRNSDQSYLNQQQSMEIENMNEGQGGENNLLADWDEQILAAANGINSMTTDMDGGFAVADGNQIGGLHNLYSGIPATFGANYHPPTMMAPSTLGYPYNYYPSPMTMNAANWRNTNMMLYDGGYMHRPQTAASFFTPASHNYY</sequence>
<accession>A0AAD8IDD2</accession>
<keyword evidence="4" id="KW-0636">Prenylation</keyword>
<evidence type="ECO:0000256" key="4">
    <source>
        <dbReference type="ARBA" id="ARBA00023289"/>
    </source>
</evidence>
<gene>
    <name evidence="7" type="ORF">POM88_020828</name>
</gene>
<dbReference type="EMBL" id="JAUIZM010000005">
    <property type="protein sequence ID" value="KAK1383093.1"/>
    <property type="molecule type" value="Genomic_DNA"/>
</dbReference>
<dbReference type="Proteomes" id="UP001237642">
    <property type="component" value="Unassembled WGS sequence"/>
</dbReference>
<organism evidence="7 8">
    <name type="scientific">Heracleum sosnowskyi</name>
    <dbReference type="NCBI Taxonomy" id="360622"/>
    <lineage>
        <taxon>Eukaryota</taxon>
        <taxon>Viridiplantae</taxon>
        <taxon>Streptophyta</taxon>
        <taxon>Embryophyta</taxon>
        <taxon>Tracheophyta</taxon>
        <taxon>Spermatophyta</taxon>
        <taxon>Magnoliopsida</taxon>
        <taxon>eudicotyledons</taxon>
        <taxon>Gunneridae</taxon>
        <taxon>Pentapetalae</taxon>
        <taxon>asterids</taxon>
        <taxon>campanulids</taxon>
        <taxon>Apiales</taxon>
        <taxon>Apiaceae</taxon>
        <taxon>Apioideae</taxon>
        <taxon>apioid superclade</taxon>
        <taxon>Tordylieae</taxon>
        <taxon>Tordyliinae</taxon>
        <taxon>Heracleum</taxon>
    </lineage>
</organism>
<comment type="caution">
    <text evidence="7">The sequence shown here is derived from an EMBL/GenBank/DDBJ whole genome shotgun (WGS) entry which is preliminary data.</text>
</comment>
<dbReference type="AlphaFoldDB" id="A0AAD8IDD2"/>
<evidence type="ECO:0000256" key="3">
    <source>
        <dbReference type="ARBA" id="ARBA00022723"/>
    </source>
</evidence>
<dbReference type="GO" id="GO:0046872">
    <property type="term" value="F:metal ion binding"/>
    <property type="evidence" value="ECO:0007669"/>
    <property type="project" value="UniProtKB-KW"/>
</dbReference>
<name>A0AAD8IDD2_9APIA</name>
<feature type="domain" description="HMA" evidence="6">
    <location>
        <begin position="16"/>
        <end position="79"/>
    </location>
</feature>